<evidence type="ECO:0000313" key="2">
    <source>
        <dbReference type="EMBL" id="MCI62762.1"/>
    </source>
</evidence>
<reference evidence="2 3" key="1">
    <citation type="journal article" date="2018" name="Front. Plant Sci.">
        <title>Red Clover (Trifolium pratense) and Zigzag Clover (T. medium) - A Picture of Genomic Similarities and Differences.</title>
        <authorList>
            <person name="Dluhosova J."/>
            <person name="Istvanek J."/>
            <person name="Nedelnik J."/>
            <person name="Repkova J."/>
        </authorList>
    </citation>
    <scope>NUCLEOTIDE SEQUENCE [LARGE SCALE GENOMIC DNA]</scope>
    <source>
        <strain evidence="3">cv. 10/8</strain>
        <tissue evidence="2">Leaf</tissue>
    </source>
</reference>
<sequence length="33" mass="3609">MHLNHALTGSKAEEFSDENCRSGEANGQNSMNE</sequence>
<evidence type="ECO:0000313" key="3">
    <source>
        <dbReference type="Proteomes" id="UP000265520"/>
    </source>
</evidence>
<evidence type="ECO:0000256" key="1">
    <source>
        <dbReference type="SAM" id="MobiDB-lite"/>
    </source>
</evidence>
<dbReference type="AlphaFoldDB" id="A0A392TP52"/>
<feature type="compositionally biased region" description="Basic and acidic residues" evidence="1">
    <location>
        <begin position="11"/>
        <end position="21"/>
    </location>
</feature>
<feature type="region of interest" description="Disordered" evidence="1">
    <location>
        <begin position="1"/>
        <end position="33"/>
    </location>
</feature>
<accession>A0A392TP52</accession>
<comment type="caution">
    <text evidence="2">The sequence shown here is derived from an EMBL/GenBank/DDBJ whole genome shotgun (WGS) entry which is preliminary data.</text>
</comment>
<organism evidence="2 3">
    <name type="scientific">Trifolium medium</name>
    <dbReference type="NCBI Taxonomy" id="97028"/>
    <lineage>
        <taxon>Eukaryota</taxon>
        <taxon>Viridiplantae</taxon>
        <taxon>Streptophyta</taxon>
        <taxon>Embryophyta</taxon>
        <taxon>Tracheophyta</taxon>
        <taxon>Spermatophyta</taxon>
        <taxon>Magnoliopsida</taxon>
        <taxon>eudicotyledons</taxon>
        <taxon>Gunneridae</taxon>
        <taxon>Pentapetalae</taxon>
        <taxon>rosids</taxon>
        <taxon>fabids</taxon>
        <taxon>Fabales</taxon>
        <taxon>Fabaceae</taxon>
        <taxon>Papilionoideae</taxon>
        <taxon>50 kb inversion clade</taxon>
        <taxon>NPAAA clade</taxon>
        <taxon>Hologalegina</taxon>
        <taxon>IRL clade</taxon>
        <taxon>Trifolieae</taxon>
        <taxon>Trifolium</taxon>
    </lineage>
</organism>
<feature type="non-terminal residue" evidence="2">
    <location>
        <position position="33"/>
    </location>
</feature>
<dbReference type="EMBL" id="LXQA010624919">
    <property type="protein sequence ID" value="MCI62762.1"/>
    <property type="molecule type" value="Genomic_DNA"/>
</dbReference>
<keyword evidence="3" id="KW-1185">Reference proteome</keyword>
<name>A0A392TP52_9FABA</name>
<protein>
    <submittedName>
        <fullName evidence="2">Serine-rich adhesin for platelets-like</fullName>
    </submittedName>
</protein>
<proteinExistence type="predicted"/>
<dbReference type="Proteomes" id="UP000265520">
    <property type="component" value="Unassembled WGS sequence"/>
</dbReference>